<evidence type="ECO:0000313" key="4">
    <source>
        <dbReference type="Proteomes" id="UP000541470"/>
    </source>
</evidence>
<dbReference type="NCBIfam" id="TIGR00654">
    <property type="entry name" value="PhzF_family"/>
    <property type="match status" value="1"/>
</dbReference>
<evidence type="ECO:0000313" key="3">
    <source>
        <dbReference type="EMBL" id="NML72650.1"/>
    </source>
</evidence>
<dbReference type="PIRSF" id="PIRSF016184">
    <property type="entry name" value="PhzC_PhzF"/>
    <property type="match status" value="1"/>
</dbReference>
<evidence type="ECO:0000256" key="2">
    <source>
        <dbReference type="PIRSR" id="PIRSR016184-1"/>
    </source>
</evidence>
<name>A0A7Y0ASM0_9HYPH</name>
<dbReference type="RefSeq" id="WP_169586305.1">
    <property type="nucleotide sequence ID" value="NZ_JABBGK010000001.1"/>
</dbReference>
<proteinExistence type="inferred from homology"/>
<organism evidence="3 4">
    <name type="scientific">Rhizobium terricola</name>
    <dbReference type="NCBI Taxonomy" id="2728849"/>
    <lineage>
        <taxon>Bacteria</taxon>
        <taxon>Pseudomonadati</taxon>
        <taxon>Pseudomonadota</taxon>
        <taxon>Alphaproteobacteria</taxon>
        <taxon>Hyphomicrobiales</taxon>
        <taxon>Rhizobiaceae</taxon>
        <taxon>Rhizobium/Agrobacterium group</taxon>
        <taxon>Rhizobium</taxon>
    </lineage>
</organism>
<dbReference type="AlphaFoldDB" id="A0A7Y0ASM0"/>
<dbReference type="Pfam" id="PF02567">
    <property type="entry name" value="PhzC-PhzF"/>
    <property type="match status" value="1"/>
</dbReference>
<reference evidence="3 4" key="1">
    <citation type="submission" date="2020-04" db="EMBL/GenBank/DDBJ databases">
        <title>Rhizobium sp. S-51 isolated from soil.</title>
        <authorList>
            <person name="Dahal R.H."/>
        </authorList>
    </citation>
    <scope>NUCLEOTIDE SEQUENCE [LARGE SCALE GENOMIC DNA]</scope>
    <source>
        <strain evidence="3 4">S-51</strain>
    </source>
</reference>
<sequence length="302" mass="32381">MRDIPFVTVDVFTDTRYAGNPLAVILDGRDLTDGQMQEIAAEFGYSETTFVLPPRDPANTAEVRIFTPVTEVPFAGHPNVGTGFVLGRLGQVFDRPTNPLMRVEEKAGLVEVELVEADGTVTGASIRAPGPLFVGSRVPPAELAPCVSLAEADIVTTRHEPVFASVGLKFIFAEVAGLEALGRATPRIEPLGTLHDAYAHEESDCAIFLYTWVGEDHVRARMFAPFDNVPEDPATGSASAALGAYLTTLETATPSRHLVVEQGVEMGRRSVIRVNVSTRGGIFEQVSVAGSCVEVMRGTISR</sequence>
<dbReference type="Gene3D" id="3.10.310.10">
    <property type="entry name" value="Diaminopimelate Epimerase, Chain A, domain 1"/>
    <property type="match status" value="2"/>
</dbReference>
<comment type="similarity">
    <text evidence="1">Belongs to the PhzF family.</text>
</comment>
<gene>
    <name evidence="3" type="ORF">HHL25_00785</name>
</gene>
<keyword evidence="4" id="KW-1185">Reference proteome</keyword>
<dbReference type="PANTHER" id="PTHR13774">
    <property type="entry name" value="PHENAZINE BIOSYNTHESIS PROTEIN"/>
    <property type="match status" value="1"/>
</dbReference>
<evidence type="ECO:0000256" key="1">
    <source>
        <dbReference type="ARBA" id="ARBA00008270"/>
    </source>
</evidence>
<protein>
    <submittedName>
        <fullName evidence="3">PhzF family phenazine biosynthesis protein</fullName>
    </submittedName>
</protein>
<accession>A0A7Y0ASM0</accession>
<feature type="active site" evidence="2">
    <location>
        <position position="47"/>
    </location>
</feature>
<dbReference type="GO" id="GO:0016853">
    <property type="term" value="F:isomerase activity"/>
    <property type="evidence" value="ECO:0007669"/>
    <property type="project" value="TreeGrafter"/>
</dbReference>
<dbReference type="EMBL" id="JABBGK010000001">
    <property type="protein sequence ID" value="NML72650.1"/>
    <property type="molecule type" value="Genomic_DNA"/>
</dbReference>
<comment type="caution">
    <text evidence="3">The sequence shown here is derived from an EMBL/GenBank/DDBJ whole genome shotgun (WGS) entry which is preliminary data.</text>
</comment>
<dbReference type="InterPro" id="IPR003719">
    <property type="entry name" value="Phenazine_PhzF-like"/>
</dbReference>
<dbReference type="Proteomes" id="UP000541470">
    <property type="component" value="Unassembled WGS sequence"/>
</dbReference>
<dbReference type="PANTHER" id="PTHR13774:SF32">
    <property type="entry name" value="ANTISENSE-ENHANCING SEQUENCE 1"/>
    <property type="match status" value="1"/>
</dbReference>
<dbReference type="GO" id="GO:0005737">
    <property type="term" value="C:cytoplasm"/>
    <property type="evidence" value="ECO:0007669"/>
    <property type="project" value="TreeGrafter"/>
</dbReference>
<dbReference type="SUPFAM" id="SSF54506">
    <property type="entry name" value="Diaminopimelate epimerase-like"/>
    <property type="match status" value="1"/>
</dbReference>